<dbReference type="EMBL" id="VJMJ01000155">
    <property type="protein sequence ID" value="KAF0730196.1"/>
    <property type="molecule type" value="Genomic_DNA"/>
</dbReference>
<sequence length="384" mass="43157">MKLPLPADYFKCPPLSPEENDRYTRLAIQNAREMIEKADLTNARYQWKRISDEAELEIFRGKDPYAPAAATLHCAVIDLPGTIDEVANFYRTDTTEEAKELVNRTSNGVLDIVNLYTIQDTPESKIQLQWIVGKGAFDGIVKKRDFCNLEGSLFFPGDDGKRTWVRCLKSLQIPCCPELPKLVRGVQYGSGMICRETHRPGRLELISVVHFNVRGNIPFALQELAAKELCRTMKNVDRYLREDRLSATPFLMGSQFVPLVSRQRCHLCKRGFGPLRKKRNCFKCGEVVCSKCGPLWQVKVAETFVKVRACTTCSLVNMPKGAEDASTVISHLPTDSSEGQSEISSVSEDYESTDYDYDPSVISVSTDDSSMSRYSESTGGVMSW</sequence>
<dbReference type="InterPro" id="IPR023393">
    <property type="entry name" value="START-like_dom_sf"/>
</dbReference>
<dbReference type="SUPFAM" id="SSF57903">
    <property type="entry name" value="FYVE/PHD zinc finger"/>
    <property type="match status" value="1"/>
</dbReference>
<dbReference type="InterPro" id="IPR017455">
    <property type="entry name" value="Znf_FYVE-rel"/>
</dbReference>
<evidence type="ECO:0000259" key="6">
    <source>
        <dbReference type="PROSITE" id="PS50178"/>
    </source>
</evidence>
<dbReference type="PROSITE" id="PS50178">
    <property type="entry name" value="ZF_FYVE"/>
    <property type="match status" value="1"/>
</dbReference>
<evidence type="ECO:0000313" key="8">
    <source>
        <dbReference type="Proteomes" id="UP000481153"/>
    </source>
</evidence>
<dbReference type="PANTHER" id="PTHR13510:SF44">
    <property type="entry name" value="RABENOSYN-5"/>
    <property type="match status" value="1"/>
</dbReference>
<dbReference type="CDD" id="cd00065">
    <property type="entry name" value="FYVE_like_SF"/>
    <property type="match status" value="1"/>
</dbReference>
<reference evidence="7 8" key="1">
    <citation type="submission" date="2019-07" db="EMBL/GenBank/DDBJ databases">
        <title>Genomics analysis of Aphanomyces spp. identifies a new class of oomycete effector associated with host adaptation.</title>
        <authorList>
            <person name="Gaulin E."/>
        </authorList>
    </citation>
    <scope>NUCLEOTIDE SEQUENCE [LARGE SCALE GENOMIC DNA]</scope>
    <source>
        <strain evidence="7 8">ATCC 201684</strain>
    </source>
</reference>
<organism evidence="7 8">
    <name type="scientific">Aphanomyces euteiches</name>
    <dbReference type="NCBI Taxonomy" id="100861"/>
    <lineage>
        <taxon>Eukaryota</taxon>
        <taxon>Sar</taxon>
        <taxon>Stramenopiles</taxon>
        <taxon>Oomycota</taxon>
        <taxon>Saprolegniomycetes</taxon>
        <taxon>Saprolegniales</taxon>
        <taxon>Verrucalvaceae</taxon>
        <taxon>Aphanomyces</taxon>
    </lineage>
</organism>
<protein>
    <recommendedName>
        <fullName evidence="6">FYVE-type domain-containing protein</fullName>
    </recommendedName>
</protein>
<feature type="region of interest" description="Disordered" evidence="5">
    <location>
        <begin position="331"/>
        <end position="384"/>
    </location>
</feature>
<dbReference type="SMART" id="SM00064">
    <property type="entry name" value="FYVE"/>
    <property type="match status" value="1"/>
</dbReference>
<dbReference type="InterPro" id="IPR011011">
    <property type="entry name" value="Znf_FYVE_PHD"/>
</dbReference>
<dbReference type="AlphaFoldDB" id="A0A6G0WRZ4"/>
<dbReference type="Proteomes" id="UP000481153">
    <property type="component" value="Unassembled WGS sequence"/>
</dbReference>
<keyword evidence="8" id="KW-1185">Reference proteome</keyword>
<dbReference type="InterPro" id="IPR000306">
    <property type="entry name" value="Znf_FYVE"/>
</dbReference>
<dbReference type="Gene3D" id="3.30.530.20">
    <property type="match status" value="1"/>
</dbReference>
<feature type="compositionally biased region" description="Acidic residues" evidence="5">
    <location>
        <begin position="348"/>
        <end position="357"/>
    </location>
</feature>
<feature type="domain" description="FYVE-type" evidence="6">
    <location>
        <begin position="259"/>
        <end position="313"/>
    </location>
</feature>
<dbReference type="VEuPathDB" id="FungiDB:AeMF1_007364"/>
<evidence type="ECO:0000313" key="7">
    <source>
        <dbReference type="EMBL" id="KAF0730196.1"/>
    </source>
</evidence>
<dbReference type="Gene3D" id="3.30.40.10">
    <property type="entry name" value="Zinc/RING finger domain, C3HC4 (zinc finger)"/>
    <property type="match status" value="1"/>
</dbReference>
<name>A0A6G0WRZ4_9STRA</name>
<dbReference type="InterPro" id="IPR013083">
    <property type="entry name" value="Znf_RING/FYVE/PHD"/>
</dbReference>
<feature type="compositionally biased region" description="Polar residues" evidence="5">
    <location>
        <begin position="362"/>
        <end position="384"/>
    </location>
</feature>
<accession>A0A6G0WRZ4</accession>
<dbReference type="PANTHER" id="PTHR13510">
    <property type="entry name" value="FYVE-FINGER-CONTAINING RAB5 EFFECTOR PROTEIN RABENOSYN-5-RELATED"/>
    <property type="match status" value="1"/>
</dbReference>
<comment type="caution">
    <text evidence="7">The sequence shown here is derived from an EMBL/GenBank/DDBJ whole genome shotgun (WGS) entry which is preliminary data.</text>
</comment>
<keyword evidence="3" id="KW-0862">Zinc</keyword>
<feature type="compositionally biased region" description="Low complexity" evidence="5">
    <location>
        <begin position="336"/>
        <end position="347"/>
    </location>
</feature>
<evidence type="ECO:0000256" key="4">
    <source>
        <dbReference type="PROSITE-ProRule" id="PRU00091"/>
    </source>
</evidence>
<gene>
    <name evidence="7" type="ORF">Ae201684_012201</name>
</gene>
<evidence type="ECO:0000256" key="2">
    <source>
        <dbReference type="ARBA" id="ARBA00022771"/>
    </source>
</evidence>
<keyword evidence="1" id="KW-0479">Metal-binding</keyword>
<dbReference type="GO" id="GO:0008270">
    <property type="term" value="F:zinc ion binding"/>
    <property type="evidence" value="ECO:0007669"/>
    <property type="project" value="UniProtKB-KW"/>
</dbReference>
<evidence type="ECO:0000256" key="5">
    <source>
        <dbReference type="SAM" id="MobiDB-lite"/>
    </source>
</evidence>
<dbReference type="Pfam" id="PF01363">
    <property type="entry name" value="FYVE"/>
    <property type="match status" value="1"/>
</dbReference>
<evidence type="ECO:0000256" key="3">
    <source>
        <dbReference type="ARBA" id="ARBA00022833"/>
    </source>
</evidence>
<evidence type="ECO:0000256" key="1">
    <source>
        <dbReference type="ARBA" id="ARBA00022723"/>
    </source>
</evidence>
<proteinExistence type="predicted"/>
<dbReference type="InterPro" id="IPR052727">
    <property type="entry name" value="Rab4/Rab5_effector"/>
</dbReference>
<dbReference type="SUPFAM" id="SSF55961">
    <property type="entry name" value="Bet v1-like"/>
    <property type="match status" value="1"/>
</dbReference>
<keyword evidence="2 4" id="KW-0863">Zinc-finger</keyword>